<reference evidence="2 3" key="1">
    <citation type="submission" date="2019-03" db="EMBL/GenBank/DDBJ databases">
        <authorList>
            <person name="Kwan A."/>
            <person name="Miller C."/>
            <person name="Herrmann A."/>
            <person name="Tang B.L."/>
            <person name="Shaffer C.D."/>
            <person name="Weston-Hafer K.A."/>
            <person name="Russell D.A."/>
            <person name="Pope W.H."/>
            <person name="Jacobs-Sera D."/>
            <person name="Hendrix R.W."/>
            <person name="Hatfull G.F."/>
        </authorList>
    </citation>
    <scope>NUCLEOTIDE SEQUENCE [LARGE SCALE GENOMIC DNA]</scope>
</reference>
<dbReference type="Proteomes" id="UP000297201">
    <property type="component" value="Segment"/>
</dbReference>
<name>A0A4D6E1C8_9CAUD</name>
<protein>
    <submittedName>
        <fullName evidence="2">Uncharacterized protein</fullName>
    </submittedName>
</protein>
<accession>A0A4D6E1C8</accession>
<evidence type="ECO:0000256" key="1">
    <source>
        <dbReference type="SAM" id="MobiDB-lite"/>
    </source>
</evidence>
<sequence length="77" mass="8476">MNDDQSTPSPSAFDPANFGPVVIIQLMRLYDVQMALLACYDPEKAGILAEMHERGVSFTPPPAYSEELDEPSEESSE</sequence>
<evidence type="ECO:0000313" key="3">
    <source>
        <dbReference type="Proteomes" id="UP000297201"/>
    </source>
</evidence>
<feature type="region of interest" description="Disordered" evidence="1">
    <location>
        <begin position="56"/>
        <end position="77"/>
    </location>
</feature>
<feature type="compositionally biased region" description="Acidic residues" evidence="1">
    <location>
        <begin position="66"/>
        <end position="77"/>
    </location>
</feature>
<proteinExistence type="predicted"/>
<dbReference type="EMBL" id="MK620896">
    <property type="protein sequence ID" value="QBZ72294.1"/>
    <property type="molecule type" value="Genomic_DNA"/>
</dbReference>
<organism evidence="2 3">
    <name type="scientific">Streptomyces phage Circinus</name>
    <dbReference type="NCBI Taxonomy" id="2562189"/>
    <lineage>
        <taxon>Viruses</taxon>
        <taxon>Duplodnaviria</taxon>
        <taxon>Heunggongvirae</taxon>
        <taxon>Uroviricota</taxon>
        <taxon>Caudoviricetes</taxon>
        <taxon>Stanwilliamsviridae</taxon>
        <taxon>Loccivirinae</taxon>
        <taxon>Wilnyevirus</taxon>
        <taxon>Wilnyevirus billnye</taxon>
    </lineage>
</organism>
<gene>
    <name evidence="2" type="primary">7</name>
    <name evidence="2" type="ORF">SEA_CIRCINUS_7</name>
</gene>
<evidence type="ECO:0000313" key="2">
    <source>
        <dbReference type="EMBL" id="QBZ72294.1"/>
    </source>
</evidence>